<dbReference type="RefSeq" id="WP_236865152.1">
    <property type="nucleotide sequence ID" value="NZ_AP025225.1"/>
</dbReference>
<name>A0ABM7V835_9PROT</name>
<evidence type="ECO:0000313" key="2">
    <source>
        <dbReference type="Proteomes" id="UP001320209"/>
    </source>
</evidence>
<dbReference type="EMBL" id="AP025225">
    <property type="protein sequence ID" value="BDB95915.1"/>
    <property type="molecule type" value="Genomic_DNA"/>
</dbReference>
<accession>A0ABM7V835</accession>
<organism evidence="1 2">
    <name type="scientific">Candidatus Hydrogenosomobacter endosymbioticus</name>
    <dbReference type="NCBI Taxonomy" id="2558174"/>
    <lineage>
        <taxon>Bacteria</taxon>
        <taxon>Pseudomonadati</taxon>
        <taxon>Pseudomonadota</taxon>
        <taxon>Alphaproteobacteria</taxon>
        <taxon>Holosporales</taxon>
        <taxon>Holosporaceae</taxon>
        <taxon>Candidatus Hydrogenosomobacter</taxon>
    </lineage>
</organism>
<dbReference type="Proteomes" id="UP001320209">
    <property type="component" value="Chromosome"/>
</dbReference>
<evidence type="ECO:0000313" key="1">
    <source>
        <dbReference type="EMBL" id="BDB95915.1"/>
    </source>
</evidence>
<proteinExistence type="predicted"/>
<evidence type="ECO:0008006" key="3">
    <source>
        <dbReference type="Google" id="ProtNLM"/>
    </source>
</evidence>
<sequence>MIISDRWFDEVYAYIGSKSTAPLVTRKYKDGYPYVYMEKQTSEYAFDRIGASVHFTIFSDYDGEKEEREIEEAIINAICKSVSLGKYVVTMKVDKIVPKVMDATKVRQKTVMCKCFIKVLV</sequence>
<gene>
    <name evidence="1" type="ORF">HYD_0480</name>
</gene>
<reference evidence="1" key="1">
    <citation type="submission" date="2021-10" db="EMBL/GenBank/DDBJ databases">
        <title>Genome Sequence of The Candidatus Hydrogeosomobacter endosymbioticus, an Intracellular Bacterial Symbiont of the Anaerobic Ciliate GW7.</title>
        <authorList>
            <person name="Shiohama Y."/>
            <person name="Shinzato N."/>
        </authorList>
    </citation>
    <scope>NUCLEOTIDE SEQUENCE [LARGE SCALE GENOMIC DNA]</scope>
    <source>
        <strain evidence="1">200920</strain>
    </source>
</reference>
<protein>
    <recommendedName>
        <fullName evidence="3">DUF3168 domain-containing protein</fullName>
    </recommendedName>
</protein>
<keyword evidence="2" id="KW-1185">Reference proteome</keyword>